<comment type="similarity">
    <text evidence="2 18">Belongs to the ERG4/ERG24 family.</text>
</comment>
<keyword evidence="7" id="KW-0521">NADP</keyword>
<keyword evidence="20" id="KW-1185">Reference proteome</keyword>
<sequence length="434" mass="49732">MGRANTLTNVVSTFMVLWCPVWVTMNWMSLEYFDGSLPALIKAFWTTDDALSMIWRYLPQASWTASLAYASWLAFQALLYYALPGKTSFGQRTPGGCRHRYEINGAMAWAITHLLFAVAVVQEWLDPAWIAKNWAGLFVAANVYGYLLAVFVFVKGRYAPTNVEDRKFSGSWAYDFWMGLELNPRIGSHFDVKLFHNGRPGIVAWTLIDLSFAAWQYEKFGSVSNSMLIVIVLHTVYTLDFFFNEDWYLKTMDITHDHMGMMLAWGDAVFLPSFYTIQAQYLAYHPVQLSTPAFIALMALGMGAYAAFRASNSEKLHVREADGDTMVWGRPATALRCNYWTADGKEHQSLLLTCDWWSIARHTNYTADLVLAWAMCAPCSGDGLVLPPWTYFIFQFVLLNHRIIRGEESCRNKYGEKWEEYCEIVPWRLIPGIY</sequence>
<dbReference type="AlphaFoldDB" id="A0A6A6Q574"/>
<dbReference type="EC" id="1.3.1.21" evidence="16"/>
<evidence type="ECO:0000313" key="19">
    <source>
        <dbReference type="EMBL" id="KAF2487598.1"/>
    </source>
</evidence>
<evidence type="ECO:0000313" key="20">
    <source>
        <dbReference type="Proteomes" id="UP000799767"/>
    </source>
</evidence>
<dbReference type="OrthoDB" id="5326588at2759"/>
<evidence type="ECO:0000256" key="3">
    <source>
        <dbReference type="ARBA" id="ARBA00022516"/>
    </source>
</evidence>
<keyword evidence="11 18" id="KW-0756">Sterol biosynthesis</keyword>
<feature type="transmembrane region" description="Helical" evidence="18">
    <location>
        <begin position="263"/>
        <end position="283"/>
    </location>
</feature>
<dbReference type="EMBL" id="MU001631">
    <property type="protein sequence ID" value="KAF2487598.1"/>
    <property type="molecule type" value="Genomic_DNA"/>
</dbReference>
<evidence type="ECO:0000256" key="4">
    <source>
        <dbReference type="ARBA" id="ARBA00022548"/>
    </source>
</evidence>
<keyword evidence="6" id="KW-0152">Cholesterol biosynthesis</keyword>
<dbReference type="RefSeq" id="XP_033594167.1">
    <property type="nucleotide sequence ID" value="XM_033735832.1"/>
</dbReference>
<evidence type="ECO:0000256" key="6">
    <source>
        <dbReference type="ARBA" id="ARBA00022778"/>
    </source>
</evidence>
<reference evidence="19" key="1">
    <citation type="journal article" date="2020" name="Stud. Mycol.">
        <title>101 Dothideomycetes genomes: a test case for predicting lifestyles and emergence of pathogens.</title>
        <authorList>
            <person name="Haridas S."/>
            <person name="Albert R."/>
            <person name="Binder M."/>
            <person name="Bloem J."/>
            <person name="Labutti K."/>
            <person name="Salamov A."/>
            <person name="Andreopoulos B."/>
            <person name="Baker S."/>
            <person name="Barry K."/>
            <person name="Bills G."/>
            <person name="Bluhm B."/>
            <person name="Cannon C."/>
            <person name="Castanera R."/>
            <person name="Culley D."/>
            <person name="Daum C."/>
            <person name="Ezra D."/>
            <person name="Gonzalez J."/>
            <person name="Henrissat B."/>
            <person name="Kuo A."/>
            <person name="Liang C."/>
            <person name="Lipzen A."/>
            <person name="Lutzoni F."/>
            <person name="Magnuson J."/>
            <person name="Mondo S."/>
            <person name="Nolan M."/>
            <person name="Ohm R."/>
            <person name="Pangilinan J."/>
            <person name="Park H.-J."/>
            <person name="Ramirez L."/>
            <person name="Alfaro M."/>
            <person name="Sun H."/>
            <person name="Tritt A."/>
            <person name="Yoshinaga Y."/>
            <person name="Zwiers L.-H."/>
            <person name="Turgeon B."/>
            <person name="Goodwin S."/>
            <person name="Spatafora J."/>
            <person name="Crous P."/>
            <person name="Grigoriev I."/>
        </authorList>
    </citation>
    <scope>NUCLEOTIDE SEQUENCE</scope>
    <source>
        <strain evidence="19">CBS 113389</strain>
    </source>
</reference>
<keyword evidence="9 18" id="KW-1133">Transmembrane helix</keyword>
<proteinExistence type="inferred from homology"/>
<dbReference type="GeneID" id="54476834"/>
<feature type="transmembrane region" description="Helical" evidence="18">
    <location>
        <begin position="134"/>
        <end position="154"/>
    </location>
</feature>
<evidence type="ECO:0000256" key="12">
    <source>
        <dbReference type="ARBA" id="ARBA00023098"/>
    </source>
</evidence>
<feature type="transmembrane region" description="Helical" evidence="18">
    <location>
        <begin position="223"/>
        <end position="243"/>
    </location>
</feature>
<keyword evidence="14 18" id="KW-1207">Sterol metabolism</keyword>
<dbReference type="PANTHER" id="PTHR21257:SF38">
    <property type="entry name" value="7-DEHYDROCHOLESTEROL REDUCTASE"/>
    <property type="match status" value="1"/>
</dbReference>
<feature type="transmembrane region" description="Helical" evidence="18">
    <location>
        <begin position="61"/>
        <end position="83"/>
    </location>
</feature>
<dbReference type="GO" id="GO:0006695">
    <property type="term" value="P:cholesterol biosynthetic process"/>
    <property type="evidence" value="ECO:0007669"/>
    <property type="project" value="UniProtKB-KW"/>
</dbReference>
<evidence type="ECO:0000256" key="17">
    <source>
        <dbReference type="ARBA" id="ARBA00042688"/>
    </source>
</evidence>
<gene>
    <name evidence="19" type="ORF">BDY17DRAFT_314580</name>
</gene>
<keyword evidence="5 18" id="KW-0812">Transmembrane</keyword>
<name>A0A6A6Q574_9PEZI</name>
<organism evidence="19 20">
    <name type="scientific">Neohortaea acidophila</name>
    <dbReference type="NCBI Taxonomy" id="245834"/>
    <lineage>
        <taxon>Eukaryota</taxon>
        <taxon>Fungi</taxon>
        <taxon>Dikarya</taxon>
        <taxon>Ascomycota</taxon>
        <taxon>Pezizomycotina</taxon>
        <taxon>Dothideomycetes</taxon>
        <taxon>Dothideomycetidae</taxon>
        <taxon>Mycosphaerellales</taxon>
        <taxon>Teratosphaeriaceae</taxon>
        <taxon>Neohortaea</taxon>
    </lineage>
</organism>
<evidence type="ECO:0000256" key="2">
    <source>
        <dbReference type="ARBA" id="ARBA00005402"/>
    </source>
</evidence>
<dbReference type="Gene3D" id="1.20.120.1630">
    <property type="match status" value="1"/>
</dbReference>
<keyword evidence="8 18" id="KW-0752">Steroid biosynthesis</keyword>
<evidence type="ECO:0000256" key="16">
    <source>
        <dbReference type="ARBA" id="ARBA00038851"/>
    </source>
</evidence>
<dbReference type="Proteomes" id="UP000799767">
    <property type="component" value="Unassembled WGS sequence"/>
</dbReference>
<comment type="subcellular location">
    <subcellularLocation>
        <location evidence="1">Membrane</location>
        <topology evidence="1">Multi-pass membrane protein</topology>
    </subcellularLocation>
</comment>
<evidence type="ECO:0000256" key="1">
    <source>
        <dbReference type="ARBA" id="ARBA00004141"/>
    </source>
</evidence>
<keyword evidence="12 18" id="KW-0443">Lipid metabolism</keyword>
<dbReference type="Pfam" id="PF01222">
    <property type="entry name" value="ERG4_ERG24"/>
    <property type="match status" value="1"/>
</dbReference>
<dbReference type="GO" id="GO:0047598">
    <property type="term" value="F:7-dehydrocholesterol reductase activity"/>
    <property type="evidence" value="ECO:0007669"/>
    <property type="project" value="UniProtKB-EC"/>
</dbReference>
<evidence type="ECO:0000256" key="13">
    <source>
        <dbReference type="ARBA" id="ARBA00023136"/>
    </source>
</evidence>
<accession>A0A6A6Q574</accession>
<evidence type="ECO:0000256" key="14">
    <source>
        <dbReference type="ARBA" id="ARBA00023166"/>
    </source>
</evidence>
<dbReference type="GO" id="GO:0005789">
    <property type="term" value="C:endoplasmic reticulum membrane"/>
    <property type="evidence" value="ECO:0007669"/>
    <property type="project" value="TreeGrafter"/>
</dbReference>
<feature type="transmembrane region" description="Helical" evidence="18">
    <location>
        <begin position="7"/>
        <end position="28"/>
    </location>
</feature>
<keyword evidence="13 18" id="KW-0472">Membrane</keyword>
<dbReference type="PANTHER" id="PTHR21257">
    <property type="entry name" value="DELTA(14)-STEROL REDUCTASE"/>
    <property type="match status" value="1"/>
</dbReference>
<evidence type="ECO:0000256" key="7">
    <source>
        <dbReference type="ARBA" id="ARBA00022857"/>
    </source>
</evidence>
<dbReference type="InterPro" id="IPR001171">
    <property type="entry name" value="ERG24_DHCR-like"/>
</dbReference>
<evidence type="ECO:0000256" key="10">
    <source>
        <dbReference type="ARBA" id="ARBA00023002"/>
    </source>
</evidence>
<evidence type="ECO:0000256" key="8">
    <source>
        <dbReference type="ARBA" id="ARBA00022955"/>
    </source>
</evidence>
<feature type="transmembrane region" description="Helical" evidence="18">
    <location>
        <begin position="103"/>
        <end position="122"/>
    </location>
</feature>
<dbReference type="GO" id="GO:0016132">
    <property type="term" value="P:brassinosteroid biosynthetic process"/>
    <property type="evidence" value="ECO:0007669"/>
    <property type="project" value="TreeGrafter"/>
</dbReference>
<evidence type="ECO:0000256" key="18">
    <source>
        <dbReference type="RuleBase" id="RU369120"/>
    </source>
</evidence>
<keyword evidence="3 18" id="KW-0444">Lipid biosynthesis</keyword>
<evidence type="ECO:0000256" key="11">
    <source>
        <dbReference type="ARBA" id="ARBA00023011"/>
    </source>
</evidence>
<keyword evidence="15 18" id="KW-0753">Steroid metabolism</keyword>
<protein>
    <recommendedName>
        <fullName evidence="16">7-dehydrocholesterol reductase</fullName>
        <ecNumber evidence="16">1.3.1.21</ecNumber>
    </recommendedName>
    <alternativeName>
        <fullName evidence="17">Sterol Delta(7)-reductase</fullName>
    </alternativeName>
</protein>
<feature type="transmembrane region" description="Helical" evidence="18">
    <location>
        <begin position="289"/>
        <end position="308"/>
    </location>
</feature>
<evidence type="ECO:0000256" key="15">
    <source>
        <dbReference type="ARBA" id="ARBA00023221"/>
    </source>
</evidence>
<keyword evidence="10 18" id="KW-0560">Oxidoreductase</keyword>
<evidence type="ECO:0000256" key="9">
    <source>
        <dbReference type="ARBA" id="ARBA00022989"/>
    </source>
</evidence>
<evidence type="ECO:0000256" key="5">
    <source>
        <dbReference type="ARBA" id="ARBA00022692"/>
    </source>
</evidence>
<keyword evidence="4" id="KW-0153">Cholesterol metabolism</keyword>